<dbReference type="PANTHER" id="PTHR19957">
    <property type="entry name" value="SYNTAXIN"/>
    <property type="match status" value="1"/>
</dbReference>
<dbReference type="InterPro" id="IPR010989">
    <property type="entry name" value="SNARE"/>
</dbReference>
<dbReference type="InParanoid" id="A0A218ZB62"/>
<keyword evidence="6" id="KW-1185">Reference proteome</keyword>
<dbReference type="GO" id="GO:0031201">
    <property type="term" value="C:SNARE complex"/>
    <property type="evidence" value="ECO:0007669"/>
    <property type="project" value="TreeGrafter"/>
</dbReference>
<dbReference type="GO" id="GO:0005484">
    <property type="term" value="F:SNAP receptor activity"/>
    <property type="evidence" value="ECO:0007669"/>
    <property type="project" value="TreeGrafter"/>
</dbReference>
<evidence type="ECO:0000259" key="4">
    <source>
        <dbReference type="PROSITE" id="PS50192"/>
    </source>
</evidence>
<dbReference type="PANTHER" id="PTHR19957:SF380">
    <property type="entry name" value="SYNTAXIN FAMILY PROTEIN"/>
    <property type="match status" value="1"/>
</dbReference>
<feature type="domain" description="T-SNARE coiled-coil homology" evidence="4">
    <location>
        <begin position="246"/>
        <end position="308"/>
    </location>
</feature>
<feature type="transmembrane region" description="Helical" evidence="3">
    <location>
        <begin position="318"/>
        <end position="344"/>
    </location>
</feature>
<dbReference type="Gene3D" id="1.20.58.70">
    <property type="match status" value="1"/>
</dbReference>
<evidence type="ECO:0000313" key="5">
    <source>
        <dbReference type="EMBL" id="OWP05258.1"/>
    </source>
</evidence>
<evidence type="ECO:0000256" key="2">
    <source>
        <dbReference type="SAM" id="MobiDB-lite"/>
    </source>
</evidence>
<keyword evidence="3" id="KW-0812">Transmembrane</keyword>
<dbReference type="GO" id="GO:0006886">
    <property type="term" value="P:intracellular protein transport"/>
    <property type="evidence" value="ECO:0007669"/>
    <property type="project" value="TreeGrafter"/>
</dbReference>
<dbReference type="FunCoup" id="A0A218ZB62">
    <property type="interactions" value="539"/>
</dbReference>
<keyword evidence="3" id="KW-0472">Membrane</keyword>
<dbReference type="AlphaFoldDB" id="A0A218ZB62"/>
<accession>A0A218ZB62</accession>
<protein>
    <submittedName>
        <fullName evidence="5">SSO2 protein</fullName>
    </submittedName>
</protein>
<comment type="caution">
    <text evidence="5">The sequence shown here is derived from an EMBL/GenBank/DDBJ whole genome shotgun (WGS) entry which is preliminary data.</text>
</comment>
<evidence type="ECO:0000256" key="3">
    <source>
        <dbReference type="SAM" id="Phobius"/>
    </source>
</evidence>
<dbReference type="GO" id="GO:0005886">
    <property type="term" value="C:plasma membrane"/>
    <property type="evidence" value="ECO:0007669"/>
    <property type="project" value="TreeGrafter"/>
</dbReference>
<proteinExistence type="inferred from homology"/>
<dbReference type="GO" id="GO:0006887">
    <property type="term" value="P:exocytosis"/>
    <property type="evidence" value="ECO:0007669"/>
    <property type="project" value="TreeGrafter"/>
</dbReference>
<dbReference type="GO" id="GO:0048278">
    <property type="term" value="P:vesicle docking"/>
    <property type="evidence" value="ECO:0007669"/>
    <property type="project" value="TreeGrafter"/>
</dbReference>
<dbReference type="GO" id="GO:0012505">
    <property type="term" value="C:endomembrane system"/>
    <property type="evidence" value="ECO:0007669"/>
    <property type="project" value="TreeGrafter"/>
</dbReference>
<dbReference type="Proteomes" id="UP000242519">
    <property type="component" value="Unassembled WGS sequence"/>
</dbReference>
<dbReference type="OrthoDB" id="10255013at2759"/>
<dbReference type="InterPro" id="IPR000727">
    <property type="entry name" value="T_SNARE_dom"/>
</dbReference>
<feature type="compositionally biased region" description="Polar residues" evidence="2">
    <location>
        <begin position="23"/>
        <end position="43"/>
    </location>
</feature>
<dbReference type="SUPFAM" id="SSF47661">
    <property type="entry name" value="t-snare proteins"/>
    <property type="match status" value="1"/>
</dbReference>
<dbReference type="EMBL" id="MZNU01000076">
    <property type="protein sequence ID" value="OWP05258.1"/>
    <property type="molecule type" value="Genomic_DNA"/>
</dbReference>
<dbReference type="GO" id="GO:0006906">
    <property type="term" value="P:vesicle fusion"/>
    <property type="evidence" value="ECO:0007669"/>
    <property type="project" value="TreeGrafter"/>
</dbReference>
<dbReference type="STRING" id="503106.A0A218ZB62"/>
<gene>
    <name evidence="5" type="ORF">B2J93_8000</name>
</gene>
<comment type="similarity">
    <text evidence="1">Belongs to the syntaxin family.</text>
</comment>
<dbReference type="GO" id="GO:0000149">
    <property type="term" value="F:SNARE binding"/>
    <property type="evidence" value="ECO:0007669"/>
    <property type="project" value="TreeGrafter"/>
</dbReference>
<keyword evidence="3" id="KW-1133">Transmembrane helix</keyword>
<evidence type="ECO:0000313" key="6">
    <source>
        <dbReference type="Proteomes" id="UP000242519"/>
    </source>
</evidence>
<evidence type="ECO:0000256" key="1">
    <source>
        <dbReference type="ARBA" id="ARBA00009063"/>
    </source>
</evidence>
<name>A0A218ZB62_9HELO</name>
<dbReference type="Pfam" id="PF05739">
    <property type="entry name" value="SNARE"/>
    <property type="match status" value="1"/>
</dbReference>
<dbReference type="InterPro" id="IPR045242">
    <property type="entry name" value="Syntaxin"/>
</dbReference>
<feature type="region of interest" description="Disordered" evidence="2">
    <location>
        <begin position="1"/>
        <end position="71"/>
    </location>
</feature>
<dbReference type="PROSITE" id="PS50192">
    <property type="entry name" value="T_SNARE"/>
    <property type="match status" value="1"/>
</dbReference>
<sequence length="415" mass="45878">MSQYGYGRAGANPYDQRGGDTQPYAQPSYGGQPSPQYGRQPYSQPAMGRDDYAGQYACAHEGGDDAHLSSTGQNVEMEPLAQNGSQFGQAADPNAILNACREVDRGIQEIKEAMRRLAIPQQHALDDPGSNSSAELGNANSEIMAMFRNLTGKVKDIKLKPESGSPRNSAQVGKIDRDLKECRQKYLQTDAEFNNKVKEQAMRQYRIVRPDATEQEVRAAAEDPGQQMFSQAMMQSDRRGQSRAVLSAVQDRNAAIKKIESQMIELAEMFQDMDNLVVQQEAAVVNIEMKGEEVVENLDKGNEQIGTAIQSARNTRKWKWWCLGICVLIVIIIVVIVLIYKFVIQNNGSSKRKRFVLPDFVSADQLAPGRHVLAGQPWSSKSVIPGQDWAPPSSAAVAPGADWIPTSRKFRRFAA</sequence>
<dbReference type="SMART" id="SM00397">
    <property type="entry name" value="t_SNARE"/>
    <property type="match status" value="1"/>
</dbReference>
<reference evidence="5 6" key="1">
    <citation type="submission" date="2017-04" db="EMBL/GenBank/DDBJ databases">
        <title>Draft genome sequence of Marssonina coronaria NL1: causal agent of apple blotch.</title>
        <authorList>
            <person name="Cheng Q."/>
        </authorList>
    </citation>
    <scope>NUCLEOTIDE SEQUENCE [LARGE SCALE GENOMIC DNA]</scope>
    <source>
        <strain evidence="5 6">NL1</strain>
    </source>
</reference>
<organism evidence="5 6">
    <name type="scientific">Diplocarpon coronariae</name>
    <dbReference type="NCBI Taxonomy" id="2795749"/>
    <lineage>
        <taxon>Eukaryota</taxon>
        <taxon>Fungi</taxon>
        <taxon>Dikarya</taxon>
        <taxon>Ascomycota</taxon>
        <taxon>Pezizomycotina</taxon>
        <taxon>Leotiomycetes</taxon>
        <taxon>Helotiales</taxon>
        <taxon>Drepanopezizaceae</taxon>
        <taxon>Diplocarpon</taxon>
    </lineage>
</organism>
<dbReference type="CDD" id="cd15849">
    <property type="entry name" value="SNARE_Sso1"/>
    <property type="match status" value="1"/>
</dbReference>